<feature type="region of interest" description="Disordered" evidence="1">
    <location>
        <begin position="88"/>
        <end position="353"/>
    </location>
</feature>
<organism evidence="2">
    <name type="scientific">Cyprideis torosa</name>
    <dbReference type="NCBI Taxonomy" id="163714"/>
    <lineage>
        <taxon>Eukaryota</taxon>
        <taxon>Metazoa</taxon>
        <taxon>Ecdysozoa</taxon>
        <taxon>Arthropoda</taxon>
        <taxon>Crustacea</taxon>
        <taxon>Oligostraca</taxon>
        <taxon>Ostracoda</taxon>
        <taxon>Podocopa</taxon>
        <taxon>Podocopida</taxon>
        <taxon>Cytherocopina</taxon>
        <taxon>Cytheroidea</taxon>
        <taxon>Cytherideidae</taxon>
        <taxon>Cyprideis</taxon>
    </lineage>
</organism>
<evidence type="ECO:0000313" key="2">
    <source>
        <dbReference type="EMBL" id="CAD7223070.1"/>
    </source>
</evidence>
<feature type="compositionally biased region" description="Low complexity" evidence="1">
    <location>
        <begin position="315"/>
        <end position="331"/>
    </location>
</feature>
<sequence>MASQKQNESKKKRRGKEKESSLTKKEEELLGQTEKEGSTSGTVARSLDSSELLAPSETSSGFTGKASEAGSSLIRGISLVDIHREKMDCGDSGTIVGEGSGSASARDDDAMSTMSSRSRKQKRNARKRIKDKMDRQEAAAATKETAQATLRAEDGRSRSTSERPAANRGDDGGPWTEVRGRSRRGQPPNRQHQRQRQWKQEARRRSEANQRRLEEKRGRGRGGFRGRGFHAPPSDAKREGAPVKGDRHQAPPSSRRLESAGGVSGQRQSPPPQGSSEGAPAPPAFKRPEGGARHSMEPPPPRRSEGSKGKEPLQTPAATCAASTSAAPGTSKRGREEGGTPEEARVPKKKSRTNLFKLQLPRVLHQHQQHLEHPNVVEKKGAPLRRPVSRRRRAARWLRRHESSLL</sequence>
<evidence type="ECO:0000256" key="1">
    <source>
        <dbReference type="SAM" id="MobiDB-lite"/>
    </source>
</evidence>
<feature type="compositionally biased region" description="Basic and acidic residues" evidence="1">
    <location>
        <begin position="198"/>
        <end position="217"/>
    </location>
</feature>
<protein>
    <submittedName>
        <fullName evidence="2">Uncharacterized protein</fullName>
    </submittedName>
</protein>
<feature type="compositionally biased region" description="Basic and acidic residues" evidence="1">
    <location>
        <begin position="235"/>
        <end position="249"/>
    </location>
</feature>
<feature type="compositionally biased region" description="Basic and acidic residues" evidence="1">
    <location>
        <begin position="286"/>
        <end position="311"/>
    </location>
</feature>
<feature type="region of interest" description="Disordered" evidence="1">
    <location>
        <begin position="366"/>
        <end position="393"/>
    </location>
</feature>
<feature type="compositionally biased region" description="Basic residues" evidence="1">
    <location>
        <begin position="218"/>
        <end position="228"/>
    </location>
</feature>
<feature type="compositionally biased region" description="Basic and acidic residues" evidence="1">
    <location>
        <begin position="16"/>
        <end position="37"/>
    </location>
</feature>
<gene>
    <name evidence="2" type="ORF">CTOB1V02_LOCUS1065</name>
</gene>
<feature type="compositionally biased region" description="Low complexity" evidence="1">
    <location>
        <begin position="138"/>
        <end position="149"/>
    </location>
</feature>
<accession>A0A7R8ZGS3</accession>
<feature type="compositionally biased region" description="Basic residues" evidence="1">
    <location>
        <begin position="117"/>
        <end position="130"/>
    </location>
</feature>
<feature type="compositionally biased region" description="Basic and acidic residues" evidence="1">
    <location>
        <begin position="333"/>
        <end position="346"/>
    </location>
</feature>
<feature type="region of interest" description="Disordered" evidence="1">
    <location>
        <begin position="1"/>
        <end position="72"/>
    </location>
</feature>
<feature type="compositionally biased region" description="Basic and acidic residues" evidence="1">
    <location>
        <begin position="151"/>
        <end position="161"/>
    </location>
</feature>
<proteinExistence type="predicted"/>
<name>A0A7R8ZGS3_9CRUS</name>
<feature type="compositionally biased region" description="Basic and acidic residues" evidence="1">
    <location>
        <begin position="369"/>
        <end position="381"/>
    </location>
</feature>
<dbReference type="EMBL" id="OB660146">
    <property type="protein sequence ID" value="CAD7223070.1"/>
    <property type="molecule type" value="Genomic_DNA"/>
</dbReference>
<feature type="compositionally biased region" description="Polar residues" evidence="1">
    <location>
        <begin position="38"/>
        <end position="49"/>
    </location>
</feature>
<reference evidence="2" key="1">
    <citation type="submission" date="2020-11" db="EMBL/GenBank/DDBJ databases">
        <authorList>
            <person name="Tran Van P."/>
        </authorList>
    </citation>
    <scope>NUCLEOTIDE SEQUENCE</scope>
</reference>
<dbReference type="AlphaFoldDB" id="A0A7R8ZGS3"/>